<dbReference type="InterPro" id="IPR009081">
    <property type="entry name" value="PP-bd_ACP"/>
</dbReference>
<protein>
    <submittedName>
        <fullName evidence="3">Polyketide synthase</fullName>
    </submittedName>
</protein>
<dbReference type="EMBL" id="WOAJ01000011">
    <property type="protein sequence ID" value="MUI60730.1"/>
    <property type="molecule type" value="Genomic_DNA"/>
</dbReference>
<evidence type="ECO:0000256" key="1">
    <source>
        <dbReference type="SAM" id="MobiDB-lite"/>
    </source>
</evidence>
<dbReference type="Pfam" id="PF00550">
    <property type="entry name" value="PP-binding"/>
    <property type="match status" value="1"/>
</dbReference>
<name>A0A6A9JXP8_PSEAI</name>
<dbReference type="InterPro" id="IPR036736">
    <property type="entry name" value="ACP-like_sf"/>
</dbReference>
<dbReference type="Gene3D" id="1.10.1200.10">
    <property type="entry name" value="ACP-like"/>
    <property type="match status" value="1"/>
</dbReference>
<gene>
    <name evidence="3" type="ORF">GNQ20_23290</name>
</gene>
<comment type="caution">
    <text evidence="3">The sequence shown here is derived from an EMBL/GenBank/DDBJ whole genome shotgun (WGS) entry which is preliminary data.</text>
</comment>
<feature type="domain" description="Carrier" evidence="2">
    <location>
        <begin position="105"/>
        <end position="183"/>
    </location>
</feature>
<feature type="region of interest" description="Disordered" evidence="1">
    <location>
        <begin position="85"/>
        <end position="108"/>
    </location>
</feature>
<evidence type="ECO:0000259" key="2">
    <source>
        <dbReference type="PROSITE" id="PS50075"/>
    </source>
</evidence>
<evidence type="ECO:0000313" key="3">
    <source>
        <dbReference type="EMBL" id="MUI60730.1"/>
    </source>
</evidence>
<proteinExistence type="predicted"/>
<dbReference type="PROSITE" id="PS50075">
    <property type="entry name" value="CARRIER"/>
    <property type="match status" value="1"/>
</dbReference>
<reference evidence="3" key="1">
    <citation type="submission" date="2019-11" db="EMBL/GenBank/DDBJ databases">
        <title>Genomes of ocular Pseudomonas aeruginosa isolates.</title>
        <authorList>
            <person name="Khan M."/>
            <person name="Rice S.A."/>
            <person name="Willcox M.D.P."/>
            <person name="Stapleton F."/>
        </authorList>
    </citation>
    <scope>NUCLEOTIDE SEQUENCE</scope>
    <source>
        <strain evidence="3">PA206</strain>
    </source>
</reference>
<dbReference type="SUPFAM" id="SSF47336">
    <property type="entry name" value="ACP-like"/>
    <property type="match status" value="2"/>
</dbReference>
<organism evidence="3">
    <name type="scientific">Pseudomonas aeruginosa</name>
    <dbReference type="NCBI Taxonomy" id="287"/>
    <lineage>
        <taxon>Bacteria</taxon>
        <taxon>Pseudomonadati</taxon>
        <taxon>Pseudomonadota</taxon>
        <taxon>Gammaproteobacteria</taxon>
        <taxon>Pseudomonadales</taxon>
        <taxon>Pseudomonadaceae</taxon>
        <taxon>Pseudomonas</taxon>
    </lineage>
</organism>
<dbReference type="AlphaFoldDB" id="A0A6A9JXP8"/>
<sequence length="355" mass="38629">MPLPHENAPMPMRTTTSDNVVRDFLISNSRIAQGYFELSGKIIDSLGEAPDYREALLTRLLDQTMAMTERYLLVHQQVLHDLYPSQTGTPAHLPAPAPEPAAPARAAGDGQRWLRAEISAITGAQPEALDLHQAFADLGVDSLSRVDLLDAMARNFPPLREHADAFFDLVSPADVLALLERPAASSGNEVRTRVLTHLASLTGFSINDLDPRQAYEEQGLDSLIRLDLLDLLRGEWPQLKGHDSVLAENRCAEQTIEQITRLLAAERVGETALAKAPPVSPQLQRALTLIHEGDANATDAERSFAELGLNGFDRAALCASLAQQGQAGEFAGEALMSRRTPREVAALLARMSETP</sequence>
<accession>A0A6A9JXP8</accession>